<dbReference type="Proteomes" id="UP000049472">
    <property type="component" value="Unassembled WGS sequence"/>
</dbReference>
<reference evidence="2" key="1">
    <citation type="submission" date="2015-05" db="EMBL/GenBank/DDBJ databases">
        <authorList>
            <consortium name="Pathogen Informatics"/>
        </authorList>
    </citation>
    <scope>NUCLEOTIDE SEQUENCE [LARGE SCALE GENOMIC DNA]</scope>
    <source>
        <strain evidence="2">T1-815</strain>
    </source>
</reference>
<proteinExistence type="predicted"/>
<organism evidence="1 2">
    <name type="scientific">Agathobacter rectalis</name>
    <dbReference type="NCBI Taxonomy" id="39491"/>
    <lineage>
        <taxon>Bacteria</taxon>
        <taxon>Bacillati</taxon>
        <taxon>Bacillota</taxon>
        <taxon>Clostridia</taxon>
        <taxon>Lachnospirales</taxon>
        <taxon>Lachnospiraceae</taxon>
        <taxon>Agathobacter</taxon>
    </lineage>
</organism>
<gene>
    <name evidence="1" type="ORF">T1815_28871</name>
</gene>
<dbReference type="EMBL" id="CVRQ01000079">
    <property type="protein sequence ID" value="CRL42669.1"/>
    <property type="molecule type" value="Genomic_DNA"/>
</dbReference>
<dbReference type="AlphaFoldDB" id="A0A0M6WZU5"/>
<name>A0A0M6WZU5_9FIRM</name>
<sequence length="38" mass="4469">MSKKRKKKKCKLKDVVLVFSIIQSLAATICMIYETFFK</sequence>
<protein>
    <submittedName>
        <fullName evidence="1">Uncharacterized protein</fullName>
    </submittedName>
</protein>
<evidence type="ECO:0000313" key="2">
    <source>
        <dbReference type="Proteomes" id="UP000049472"/>
    </source>
</evidence>
<accession>A0A0M6WZU5</accession>
<keyword evidence="2" id="KW-1185">Reference proteome</keyword>
<evidence type="ECO:0000313" key="1">
    <source>
        <dbReference type="EMBL" id="CRL42669.1"/>
    </source>
</evidence>